<keyword evidence="11" id="KW-1185">Reference proteome</keyword>
<dbReference type="Pfam" id="PF24436">
    <property type="entry name" value="INTS7_N"/>
    <property type="match status" value="1"/>
</dbReference>
<evidence type="ECO:0000256" key="6">
    <source>
        <dbReference type="ARBA" id="ARBA00023242"/>
    </source>
</evidence>
<dbReference type="InterPro" id="IPR056517">
    <property type="entry name" value="INTS7_HB"/>
</dbReference>
<comment type="caution">
    <text evidence="10">The sequence shown here is derived from an EMBL/GenBank/DDBJ whole genome shotgun (WGS) entry which is preliminary data.</text>
</comment>
<name>A0A8S1C1P4_9INSE</name>
<dbReference type="Proteomes" id="UP000494165">
    <property type="component" value="Unassembled WGS sequence"/>
</dbReference>
<evidence type="ECO:0000256" key="2">
    <source>
        <dbReference type="ARBA" id="ARBA00004496"/>
    </source>
</evidence>
<dbReference type="EMBL" id="CADEPI010000007">
    <property type="protein sequence ID" value="CAB3361855.1"/>
    <property type="molecule type" value="Genomic_DNA"/>
</dbReference>
<evidence type="ECO:0000259" key="7">
    <source>
        <dbReference type="Pfam" id="PF22965"/>
    </source>
</evidence>
<evidence type="ECO:0000256" key="5">
    <source>
        <dbReference type="ARBA" id="ARBA00022490"/>
    </source>
</evidence>
<organism evidence="10 11">
    <name type="scientific">Cloeon dipterum</name>
    <dbReference type="NCBI Taxonomy" id="197152"/>
    <lineage>
        <taxon>Eukaryota</taxon>
        <taxon>Metazoa</taxon>
        <taxon>Ecdysozoa</taxon>
        <taxon>Arthropoda</taxon>
        <taxon>Hexapoda</taxon>
        <taxon>Insecta</taxon>
        <taxon>Pterygota</taxon>
        <taxon>Palaeoptera</taxon>
        <taxon>Ephemeroptera</taxon>
        <taxon>Pisciforma</taxon>
        <taxon>Baetidae</taxon>
        <taxon>Cloeon</taxon>
    </lineage>
</organism>
<feature type="domain" description="Integrator complex subunit 7 helical bundle" evidence="9">
    <location>
        <begin position="538"/>
        <end position="721"/>
    </location>
</feature>
<dbReference type="PANTHER" id="PTHR13322:SF2">
    <property type="entry name" value="INTEGRATOR COMPLEX SUBUNIT 7"/>
    <property type="match status" value="1"/>
</dbReference>
<reference evidence="10 11" key="1">
    <citation type="submission" date="2020-04" db="EMBL/GenBank/DDBJ databases">
        <authorList>
            <person name="Alioto T."/>
            <person name="Alioto T."/>
            <person name="Gomez Garrido J."/>
        </authorList>
    </citation>
    <scope>NUCLEOTIDE SEQUENCE [LARGE SCALE GENOMIC DNA]</scope>
</reference>
<comment type="subcellular location">
    <subcellularLocation>
        <location evidence="2">Cytoplasm</location>
    </subcellularLocation>
    <subcellularLocation>
        <location evidence="1">Nucleus</location>
    </subcellularLocation>
</comment>
<evidence type="ECO:0000313" key="10">
    <source>
        <dbReference type="EMBL" id="CAB3361855.1"/>
    </source>
</evidence>
<keyword evidence="5" id="KW-0963">Cytoplasm</keyword>
<evidence type="ECO:0000259" key="9">
    <source>
        <dbReference type="Pfam" id="PF24437"/>
    </source>
</evidence>
<dbReference type="InterPro" id="IPR056516">
    <property type="entry name" value="INTS7_N"/>
</dbReference>
<evidence type="ECO:0000256" key="1">
    <source>
        <dbReference type="ARBA" id="ARBA00004123"/>
    </source>
</evidence>
<accession>A0A8S1C1P4</accession>
<dbReference type="GO" id="GO:0032039">
    <property type="term" value="C:integrator complex"/>
    <property type="evidence" value="ECO:0007669"/>
    <property type="project" value="InterPro"/>
</dbReference>
<dbReference type="InterPro" id="IPR016024">
    <property type="entry name" value="ARM-type_fold"/>
</dbReference>
<dbReference type="InterPro" id="IPR033060">
    <property type="entry name" value="INTS7"/>
</dbReference>
<dbReference type="GO" id="GO:0034472">
    <property type="term" value="P:snRNA 3'-end processing"/>
    <property type="evidence" value="ECO:0007669"/>
    <property type="project" value="TreeGrafter"/>
</dbReference>
<dbReference type="SUPFAM" id="SSF48371">
    <property type="entry name" value="ARM repeat"/>
    <property type="match status" value="1"/>
</dbReference>
<evidence type="ECO:0000256" key="3">
    <source>
        <dbReference type="ARBA" id="ARBA00008565"/>
    </source>
</evidence>
<feature type="domain" description="Integrator complex subunit 7 N-terminal" evidence="8">
    <location>
        <begin position="24"/>
        <end position="533"/>
    </location>
</feature>
<evidence type="ECO:0000256" key="4">
    <source>
        <dbReference type="ARBA" id="ARBA00015336"/>
    </source>
</evidence>
<feature type="domain" description="Integrator complex subunit 7 C-terminal" evidence="7">
    <location>
        <begin position="806"/>
        <end position="913"/>
    </location>
</feature>
<sequence length="953" mass="106525">MTALPRMVSDTSLGEPEQDANSALTVLDKGLRSANVGEQCEAIVRYPRLFEKYPFPILINSSFLKLADVFRNGNNFMRVWVLRVCQQSERHLDKIISIDDFVRKIYGVIHCNDPIARALTLHVLGSVASIIPEREQVHHSIRNSLESHDTVEVLAAVYAASKFAAHSRTFAVSMCNKIAAMIKGLDTPAELKLRLIPVLQHMHYSTSTAAMVRELGGELLQSYPAKEFLLTSLDTLTKLAKEALVDIPHQVSLLLFSLEGESRVAVQKHIFWELKILAKEGAAHWTAASVAALVSKAHSFLSSSKKKRLLAAALEVLVVLSQSASTCHEQMHPESALMELCIQSSSALEPQIVSKAVKILTNINCHRYEAHLSQLPNEDALELALESFLMFLMSREDDKHIPQLKTSLKCMVQLCESCSGRCLFFVKLISEQIPKRKGESLYLLLETLVAMASFCPSVNGKPLLLEILPELIKCISKLPEDEKRGSIVPTLILQTCQGHTLTPEISSCLYKYSQKCQIWECFRLARSSMRFGQHMLSVPAIIRLINHVSSETSHFWLSCLKNISLAECALMNEQPLNGASMPEAKQTSLLQGLSFACNHYSKAIAAVKATGSPHQSLQFAADYLRVRTDTLLCFSQLVQSCISFHHPPPAIALNQAQLSNDEFLRHGRTTTQLRKCASELRAIANNYHRLAQSAFDADPKTLANIQILKNMCLMMSQSIECMVYPNYQDKDLIDFGEIKDCPEMHHLVSRCKSVMETTEDLRNDTTCKPITSRHTDTLMQLVKMITSSPLCLPRYFFQVRQCTLVKLSITPQGKLSEISVAANSQLVLHVEGVCQHLGTPGLFRSIKGIHLSLSNTFLSPRSIDLNREMCNMSQVVNPHHDFFSAQFLLSFSQGGVYQICITASIVDEEGMTWNTGPKTQFNAKACEDLPQSTQQVQMKMIYTDSQANMRPRF</sequence>
<dbReference type="Pfam" id="PF22965">
    <property type="entry name" value="INTS7_C"/>
    <property type="match status" value="1"/>
</dbReference>
<dbReference type="GO" id="GO:0005737">
    <property type="term" value="C:cytoplasm"/>
    <property type="evidence" value="ECO:0007669"/>
    <property type="project" value="UniProtKB-SubCell"/>
</dbReference>
<gene>
    <name evidence="10" type="ORF">CLODIP_2_CD01685</name>
</gene>
<dbReference type="OrthoDB" id="1921953at2759"/>
<dbReference type="PANTHER" id="PTHR13322">
    <property type="entry name" value="C1ORF73 PROTEIN"/>
    <property type="match status" value="1"/>
</dbReference>
<dbReference type="AlphaFoldDB" id="A0A8S1C1P4"/>
<evidence type="ECO:0000313" key="11">
    <source>
        <dbReference type="Proteomes" id="UP000494165"/>
    </source>
</evidence>
<proteinExistence type="inferred from homology"/>
<comment type="similarity">
    <text evidence="3">Belongs to the Integrator subunit 7 family.</text>
</comment>
<dbReference type="Pfam" id="PF24437">
    <property type="entry name" value="INTS7_HB"/>
    <property type="match status" value="1"/>
</dbReference>
<dbReference type="InterPro" id="IPR054519">
    <property type="entry name" value="INTS7_C"/>
</dbReference>
<protein>
    <recommendedName>
        <fullName evidence="4">Integrator complex subunit 7</fullName>
    </recommendedName>
</protein>
<keyword evidence="6" id="KW-0539">Nucleus</keyword>
<evidence type="ECO:0000259" key="8">
    <source>
        <dbReference type="Pfam" id="PF24436"/>
    </source>
</evidence>